<gene>
    <name evidence="3" type="ORF">NOF55_18590</name>
</gene>
<evidence type="ECO:0000313" key="4">
    <source>
        <dbReference type="Proteomes" id="UP001208771"/>
    </source>
</evidence>
<dbReference type="InterPro" id="IPR036291">
    <property type="entry name" value="NAD(P)-bd_dom_sf"/>
</dbReference>
<evidence type="ECO:0000256" key="1">
    <source>
        <dbReference type="ARBA" id="ARBA00006484"/>
    </source>
</evidence>
<dbReference type="AlphaFoldDB" id="A0AAE3N3A4"/>
<sequence length="120" mass="12846">MEVRGKWALVTGASGGLGAEFAILLAERGVNLVLAARNHERLDALATDFRSRHGVEVVTHPVDMMLPGAALDLYHAITKRGIALDILVNNAGQGLQGAFLERPIETTDRSCNSTFLPSPI</sequence>
<protein>
    <submittedName>
        <fullName evidence="3">SDR family NAD(P)-dependent oxidoreductase</fullName>
    </submittedName>
</protein>
<dbReference type="PRINTS" id="PR00081">
    <property type="entry name" value="GDHRDH"/>
</dbReference>
<dbReference type="GO" id="GO:0030497">
    <property type="term" value="P:fatty acid elongation"/>
    <property type="evidence" value="ECO:0007669"/>
    <property type="project" value="TreeGrafter"/>
</dbReference>
<dbReference type="EMBL" id="JANFPI010000006">
    <property type="protein sequence ID" value="MCX8999117.1"/>
    <property type="molecule type" value="Genomic_DNA"/>
</dbReference>
<keyword evidence="4" id="KW-1185">Reference proteome</keyword>
<dbReference type="SUPFAM" id="SSF51735">
    <property type="entry name" value="NAD(P)-binding Rossmann-fold domains"/>
    <property type="match status" value="1"/>
</dbReference>
<name>A0AAE3N3A4_9HYPH</name>
<dbReference type="InterPro" id="IPR002347">
    <property type="entry name" value="SDR_fam"/>
</dbReference>
<reference evidence="3" key="1">
    <citation type="submission" date="2022-07" db="EMBL/GenBank/DDBJ databases">
        <title>Ectorhizobium quercum gen.nov., sp. nov.</title>
        <authorList>
            <person name="Ma T."/>
            <person name="Li Y."/>
        </authorList>
    </citation>
    <scope>NUCLEOTIDE SEQUENCE</scope>
    <source>
        <strain evidence="3">BDR2-2</strain>
    </source>
</reference>
<dbReference type="Proteomes" id="UP001208771">
    <property type="component" value="Unassembled WGS sequence"/>
</dbReference>
<organism evidence="3 4">
    <name type="scientific">Ectorhizobium quercum</name>
    <dbReference type="NCBI Taxonomy" id="2965071"/>
    <lineage>
        <taxon>Bacteria</taxon>
        <taxon>Pseudomonadati</taxon>
        <taxon>Pseudomonadota</taxon>
        <taxon>Alphaproteobacteria</taxon>
        <taxon>Hyphomicrobiales</taxon>
        <taxon>Rhizobiaceae</taxon>
        <taxon>Ectorhizobium</taxon>
    </lineage>
</organism>
<keyword evidence="2" id="KW-0560">Oxidoreductase</keyword>
<dbReference type="GO" id="GO:0016491">
    <property type="term" value="F:oxidoreductase activity"/>
    <property type="evidence" value="ECO:0007669"/>
    <property type="project" value="UniProtKB-KW"/>
</dbReference>
<dbReference type="Pfam" id="PF00106">
    <property type="entry name" value="adh_short"/>
    <property type="match status" value="1"/>
</dbReference>
<dbReference type="PANTHER" id="PTHR43086:SF3">
    <property type="entry name" value="NADP-DEPENDENT 3-HYDROXY ACID DEHYDROGENASE YDFG"/>
    <property type="match status" value="1"/>
</dbReference>
<comment type="similarity">
    <text evidence="1">Belongs to the short-chain dehydrogenases/reductases (SDR) family.</text>
</comment>
<dbReference type="PANTHER" id="PTHR43086">
    <property type="entry name" value="VERY-LONG-CHAIN 3-OXOOACYL-COA REDUCTASE"/>
    <property type="match status" value="1"/>
</dbReference>
<accession>A0AAE3N3A4</accession>
<evidence type="ECO:0000313" key="3">
    <source>
        <dbReference type="EMBL" id="MCX8999117.1"/>
    </source>
</evidence>
<dbReference type="Gene3D" id="3.40.50.720">
    <property type="entry name" value="NAD(P)-binding Rossmann-like Domain"/>
    <property type="match status" value="1"/>
</dbReference>
<dbReference type="RefSeq" id="WP_306412609.1">
    <property type="nucleotide sequence ID" value="NZ_JANFPI010000006.1"/>
</dbReference>
<comment type="caution">
    <text evidence="3">The sequence shown here is derived from an EMBL/GenBank/DDBJ whole genome shotgun (WGS) entry which is preliminary data.</text>
</comment>
<proteinExistence type="inferred from homology"/>
<evidence type="ECO:0000256" key="2">
    <source>
        <dbReference type="ARBA" id="ARBA00023002"/>
    </source>
</evidence>